<dbReference type="PANTHER" id="PTHR40088">
    <property type="entry name" value="PECTATE LYASE (EUROFUNG)"/>
    <property type="match status" value="1"/>
</dbReference>
<dbReference type="Gene3D" id="2.160.20.10">
    <property type="entry name" value="Single-stranded right-handed beta-helix, Pectin lyase-like"/>
    <property type="match status" value="1"/>
</dbReference>
<feature type="compositionally biased region" description="Polar residues" evidence="9">
    <location>
        <begin position="294"/>
        <end position="305"/>
    </location>
</feature>
<name>Q9XDT1_9BACI</name>
<dbReference type="AlphaFoldDB" id="Q9XDT1"/>
<evidence type="ECO:0000256" key="3">
    <source>
        <dbReference type="ARBA" id="ARBA00022525"/>
    </source>
</evidence>
<reference evidence="12" key="1">
    <citation type="journal article" date="2000" name="Biosci. Biotechnol. Biochem.">
        <title>A new high-alkaline and high-molecular-weight pectate lyase from a Bacillus isolate: enzymatic properties and cloning of the gene for the enzyme.</title>
        <authorList>
            <person name="Ogawa A."/>
            <person name="Sawada K."/>
            <person name="Saito K."/>
            <person name="Hakamada Y."/>
            <person name="Sumitomo N."/>
            <person name="Hatada Y."/>
            <person name="Kobayashi T."/>
            <person name="Ito S."/>
        </authorList>
    </citation>
    <scope>NUCLEOTIDE SEQUENCE</scope>
    <source>
        <strain evidence="12">KSM-P15</strain>
    </source>
</reference>
<dbReference type="Gene3D" id="2.60.120.200">
    <property type="match status" value="1"/>
</dbReference>
<gene>
    <name evidence="12" type="primary">pel15H</name>
</gene>
<comment type="cofactor">
    <cofactor evidence="1">
        <name>Ca(2+)</name>
        <dbReference type="ChEBI" id="CHEBI:29108"/>
    </cofactor>
</comment>
<feature type="compositionally biased region" description="Pro residues" evidence="9">
    <location>
        <begin position="235"/>
        <end position="245"/>
    </location>
</feature>
<keyword evidence="4" id="KW-0479">Metal-binding</keyword>
<dbReference type="PANTHER" id="PTHR40088:SF1">
    <property type="entry name" value="PECTATE LYASE PEL9"/>
    <property type="match status" value="1"/>
</dbReference>
<dbReference type="PIR" id="JC7303">
    <property type="entry name" value="JC7303"/>
</dbReference>
<dbReference type="SUPFAM" id="SSF49899">
    <property type="entry name" value="Concanavalin A-like lectins/glucanases"/>
    <property type="match status" value="1"/>
</dbReference>
<comment type="similarity">
    <text evidence="8">Belongs to the polysaccharide lyase 9 family.</text>
</comment>
<dbReference type="Pfam" id="PF13229">
    <property type="entry name" value="Beta_helix"/>
    <property type="match status" value="1"/>
</dbReference>
<evidence type="ECO:0000256" key="4">
    <source>
        <dbReference type="ARBA" id="ARBA00022723"/>
    </source>
</evidence>
<evidence type="ECO:0000256" key="9">
    <source>
        <dbReference type="SAM" id="MobiDB-lite"/>
    </source>
</evidence>
<feature type="signal peptide" evidence="10">
    <location>
        <begin position="1"/>
        <end position="19"/>
    </location>
</feature>
<dbReference type="GO" id="GO:0005576">
    <property type="term" value="C:extracellular region"/>
    <property type="evidence" value="ECO:0007669"/>
    <property type="project" value="UniProtKB-SubCell"/>
</dbReference>
<dbReference type="CAZy" id="PL9">
    <property type="family name" value="Polysaccharide Lyase Family 9"/>
</dbReference>
<evidence type="ECO:0000256" key="7">
    <source>
        <dbReference type="ARBA" id="ARBA00023239"/>
    </source>
</evidence>
<feature type="chain" id="PRO_5038434635" evidence="10">
    <location>
        <begin position="20"/>
        <end position="677"/>
    </location>
</feature>
<sequence length="677" mass="72550">MLSLLLCLLLLIQTGSWTAFGSTNYVSADILYAVQDDFDSEPVGQPPSGYIVSPSPSTAHNQVTVAAAPQRSGHALYIEDRSSSAQTQLIRQLEQPLTGMVTVQFDWYHEGNARASSLRPMKIFSSASESSSTTIVEIQTRDGGRHLAQTVNGTHHLLVTDFAPDTWYRFNIVMNTDTKKVDTYVNGELKLEQANFASTSAAQVQRLKIYSQNSPTIGQYIDNLYVYSGSNPGTDPGPGPSPGTPDPGTDPGTGPDPDPGSPDPGTNPNPGHPQDPGPAPEPAEGDLIVAPNGQEGNPGTLNQPTTLTSAITRIQPGRTIYMRGGTYAFSETVLIERGNNGLEGARKRIVGYNGEKPVLDFSAQAFDPMNRGLQINGHYWHVQGIEVKEAGDNGIFIGGNYNRIENVETHHNKDTGLQISRYSSSATRDEWPSYNEIINVYSHNNYDPDDGEDADGFAAKLTSGPGNVFDGCIAAYNVDDGWDLYTKSDTGAIYPVIIRNSIAYNNGSTEGGHSTSNSDGNGFKLGGSNIPVNHIVENNMAFGNKKHGFTYNSNPGSITMTNNTSWNNGTRSGSNFAFDRGTHLFANNLSFEASSSDKYATSTDIDGSNLWWHNTKGSQNAKNLKVTASDFISLIPTVSRDANGAPVIGGFLQLTGSSSLKGAGTPAGTDIGARFPR</sequence>
<comment type="subcellular location">
    <subcellularLocation>
        <location evidence="2">Secreted</location>
    </subcellularLocation>
</comment>
<feature type="region of interest" description="Disordered" evidence="9">
    <location>
        <begin position="228"/>
        <end position="305"/>
    </location>
</feature>
<dbReference type="InterPro" id="IPR039448">
    <property type="entry name" value="Beta_helix"/>
</dbReference>
<dbReference type="InterPro" id="IPR012334">
    <property type="entry name" value="Pectin_lyas_fold"/>
</dbReference>
<proteinExistence type="inferred from homology"/>
<evidence type="ECO:0000259" key="11">
    <source>
        <dbReference type="Pfam" id="PF13229"/>
    </source>
</evidence>
<dbReference type="InterPro" id="IPR052052">
    <property type="entry name" value="Polysaccharide_Lyase_9"/>
</dbReference>
<keyword evidence="6" id="KW-0106">Calcium</keyword>
<evidence type="ECO:0000256" key="2">
    <source>
        <dbReference type="ARBA" id="ARBA00004613"/>
    </source>
</evidence>
<evidence type="ECO:0000256" key="1">
    <source>
        <dbReference type="ARBA" id="ARBA00001913"/>
    </source>
</evidence>
<dbReference type="EMBL" id="AB028878">
    <property type="protein sequence ID" value="BAA81753.1"/>
    <property type="molecule type" value="Genomic_DNA"/>
</dbReference>
<evidence type="ECO:0000256" key="8">
    <source>
        <dbReference type="ARBA" id="ARBA00038263"/>
    </source>
</evidence>
<evidence type="ECO:0000256" key="5">
    <source>
        <dbReference type="ARBA" id="ARBA00022729"/>
    </source>
</evidence>
<evidence type="ECO:0000256" key="10">
    <source>
        <dbReference type="SAM" id="SignalP"/>
    </source>
</evidence>
<feature type="compositionally biased region" description="Pro residues" evidence="9">
    <location>
        <begin position="254"/>
        <end position="281"/>
    </location>
</feature>
<organism evidence="12">
    <name type="scientific">Bacillus sp. KSM-P15</name>
    <dbReference type="NCBI Taxonomy" id="98226"/>
    <lineage>
        <taxon>Bacteria</taxon>
        <taxon>Bacillati</taxon>
        <taxon>Bacillota</taxon>
        <taxon>Bacilli</taxon>
        <taxon>Bacillales</taxon>
        <taxon>Bacillaceae</taxon>
        <taxon>Bacillus</taxon>
    </lineage>
</organism>
<evidence type="ECO:0000313" key="12">
    <source>
        <dbReference type="EMBL" id="BAA81753.1"/>
    </source>
</evidence>
<keyword evidence="5 10" id="KW-0732">Signal</keyword>
<dbReference type="InterPro" id="IPR006626">
    <property type="entry name" value="PbH1"/>
</dbReference>
<keyword evidence="7 12" id="KW-0456">Lyase</keyword>
<dbReference type="GO" id="GO:0016837">
    <property type="term" value="F:carbon-oxygen lyase activity, acting on polysaccharides"/>
    <property type="evidence" value="ECO:0007669"/>
    <property type="project" value="TreeGrafter"/>
</dbReference>
<feature type="domain" description="Right handed beta helix" evidence="11">
    <location>
        <begin position="372"/>
        <end position="564"/>
    </location>
</feature>
<dbReference type="InterPro" id="IPR011050">
    <property type="entry name" value="Pectin_lyase_fold/virulence"/>
</dbReference>
<evidence type="ECO:0000256" key="6">
    <source>
        <dbReference type="ARBA" id="ARBA00022837"/>
    </source>
</evidence>
<accession>Q9XDT1</accession>
<dbReference type="InterPro" id="IPR013320">
    <property type="entry name" value="ConA-like_dom_sf"/>
</dbReference>
<keyword evidence="3" id="KW-0964">Secreted</keyword>
<dbReference type="SUPFAM" id="SSF51126">
    <property type="entry name" value="Pectin lyase-like"/>
    <property type="match status" value="1"/>
</dbReference>
<dbReference type="GO" id="GO:0046872">
    <property type="term" value="F:metal ion binding"/>
    <property type="evidence" value="ECO:0007669"/>
    <property type="project" value="UniProtKB-KW"/>
</dbReference>
<protein>
    <submittedName>
        <fullName evidence="12">Pectate lyase H</fullName>
    </submittedName>
</protein>
<dbReference type="SMART" id="SM00710">
    <property type="entry name" value="PbH1"/>
    <property type="match status" value="7"/>
</dbReference>